<dbReference type="RefSeq" id="WP_231598742.1">
    <property type="nucleotide sequence ID" value="NZ_CP046455.1"/>
</dbReference>
<name>A0A6B8W603_9CORY</name>
<evidence type="ECO:0000256" key="2">
    <source>
        <dbReference type="ARBA" id="ARBA00022692"/>
    </source>
</evidence>
<feature type="domain" description="Major facilitator superfamily (MFS) profile" evidence="6">
    <location>
        <begin position="11"/>
        <end position="392"/>
    </location>
</feature>
<dbReference type="AlphaFoldDB" id="A0A6B8W603"/>
<dbReference type="InterPro" id="IPR011701">
    <property type="entry name" value="MFS"/>
</dbReference>
<organism evidence="7 8">
    <name type="scientific">Corynebacterium occultum</name>
    <dbReference type="NCBI Taxonomy" id="2675219"/>
    <lineage>
        <taxon>Bacteria</taxon>
        <taxon>Bacillati</taxon>
        <taxon>Actinomycetota</taxon>
        <taxon>Actinomycetes</taxon>
        <taxon>Mycobacteriales</taxon>
        <taxon>Corynebacteriaceae</taxon>
        <taxon>Corynebacterium</taxon>
    </lineage>
</organism>
<dbReference type="InterPro" id="IPR036259">
    <property type="entry name" value="MFS_trans_sf"/>
</dbReference>
<keyword evidence="4 5" id="KW-0472">Membrane</keyword>
<proteinExistence type="predicted"/>
<dbReference type="Gene3D" id="1.20.1250.20">
    <property type="entry name" value="MFS general substrate transporter like domains"/>
    <property type="match status" value="2"/>
</dbReference>
<gene>
    <name evidence="7" type="primary">pcaK4</name>
    <name evidence="7" type="ORF">COCCU_10460</name>
</gene>
<reference evidence="7 8" key="1">
    <citation type="submission" date="2019-11" db="EMBL/GenBank/DDBJ databases">
        <title>Complete genome sequence of Corynebacterium kalinowskii 1959, a novel Corynebacterium species isolated from soil of a small paddock in Vilsendorf, Germany.</title>
        <authorList>
            <person name="Schaffert L."/>
            <person name="Ruwe M."/>
            <person name="Milse J."/>
            <person name="Hanuschka K."/>
            <person name="Ortseifen V."/>
            <person name="Droste J."/>
            <person name="Brandt D."/>
            <person name="Schlueter L."/>
            <person name="Kutter Y."/>
            <person name="Vinke S."/>
            <person name="Viehoefer P."/>
            <person name="Jacob L."/>
            <person name="Luebke N.-C."/>
            <person name="Schulte-Berndt E."/>
            <person name="Hain C."/>
            <person name="Linder M."/>
            <person name="Schmidt P."/>
            <person name="Wollenschlaeger L."/>
            <person name="Luttermann T."/>
            <person name="Thieme E."/>
            <person name="Hassa J."/>
            <person name="Haak M."/>
            <person name="Wittchen M."/>
            <person name="Mentz A."/>
            <person name="Persicke M."/>
            <person name="Busche T."/>
            <person name="Ruckert C."/>
        </authorList>
    </citation>
    <scope>NUCLEOTIDE SEQUENCE [LARGE SCALE GENOMIC DNA]</scope>
    <source>
        <strain evidence="7 8">2039</strain>
    </source>
</reference>
<dbReference type="InterPro" id="IPR005829">
    <property type="entry name" value="Sugar_transporter_CS"/>
</dbReference>
<feature type="transmembrane region" description="Helical" evidence="5">
    <location>
        <begin position="164"/>
        <end position="185"/>
    </location>
</feature>
<dbReference type="KEGG" id="cok:COCCU_10460"/>
<dbReference type="InterPro" id="IPR020846">
    <property type="entry name" value="MFS_dom"/>
</dbReference>
<evidence type="ECO:0000256" key="5">
    <source>
        <dbReference type="SAM" id="Phobius"/>
    </source>
</evidence>
<dbReference type="GO" id="GO:0005886">
    <property type="term" value="C:plasma membrane"/>
    <property type="evidence" value="ECO:0007669"/>
    <property type="project" value="UniProtKB-SubCell"/>
</dbReference>
<keyword evidence="3 5" id="KW-1133">Transmembrane helix</keyword>
<keyword evidence="2 5" id="KW-0812">Transmembrane</keyword>
<feature type="transmembrane region" description="Helical" evidence="5">
    <location>
        <begin position="278"/>
        <end position="296"/>
    </location>
</feature>
<dbReference type="PANTHER" id="PTHR23508:SF10">
    <property type="entry name" value="CARBOXYLIC ACID TRANSPORTER PROTEIN HOMOLOG"/>
    <property type="match status" value="1"/>
</dbReference>
<evidence type="ECO:0000256" key="1">
    <source>
        <dbReference type="ARBA" id="ARBA00004651"/>
    </source>
</evidence>
<keyword evidence="8" id="KW-1185">Reference proteome</keyword>
<evidence type="ECO:0000256" key="3">
    <source>
        <dbReference type="ARBA" id="ARBA00022989"/>
    </source>
</evidence>
<dbReference type="Pfam" id="PF07690">
    <property type="entry name" value="MFS_1"/>
    <property type="match status" value="1"/>
</dbReference>
<protein>
    <submittedName>
        <fullName evidence="7">4-hydroxybenzoate transporter PcaK</fullName>
    </submittedName>
</protein>
<feature type="transmembrane region" description="Helical" evidence="5">
    <location>
        <begin position="102"/>
        <end position="122"/>
    </location>
</feature>
<feature type="transmembrane region" description="Helical" evidence="5">
    <location>
        <begin position="370"/>
        <end position="387"/>
    </location>
</feature>
<sequence length="410" mass="42025">MSTDNPALWRTVLICGAAVAFDGYDLVAYGTTLSELRAEWGISATQAGLLGSAPLIGMLLGSISAGALTSRWSRNTVLAACVTWFSIFMAACALAPGPGWFLALRFLSGLGLGATLPIAAAITQQAAPAGRRNLVYVIMQSGFPLGGVAAALAGMVLIPNFSWHAVYLMGALPLITILPAILFWLPREKSTPTELGGAMQALAPLFAPGWRVVTLLFWALAFCAMLFVYGANTWLPALMRENGHGVTSSLVFLLTFNLGAIVGGVLAGWLADRFGSRPVVAASFLLGAVAVGAFAFLRGESTLLLCAALAGYGAVGTQTLINSWATAAYPEAARVAGVGWALGAGRLGGILGPTLTGMVIALGFTQTGPFLLFCVVAVVGAVLASGLRPPKQPAAVGSSPVVGIPVPAAH</sequence>
<evidence type="ECO:0000259" key="6">
    <source>
        <dbReference type="PROSITE" id="PS50850"/>
    </source>
</evidence>
<feature type="transmembrane region" description="Helical" evidence="5">
    <location>
        <begin position="47"/>
        <end position="69"/>
    </location>
</feature>
<feature type="transmembrane region" description="Helical" evidence="5">
    <location>
        <begin position="250"/>
        <end position="271"/>
    </location>
</feature>
<dbReference type="Proteomes" id="UP000424462">
    <property type="component" value="Chromosome"/>
</dbReference>
<feature type="transmembrane region" description="Helical" evidence="5">
    <location>
        <begin position="205"/>
        <end position="230"/>
    </location>
</feature>
<evidence type="ECO:0000256" key="4">
    <source>
        <dbReference type="ARBA" id="ARBA00023136"/>
    </source>
</evidence>
<dbReference type="PANTHER" id="PTHR23508">
    <property type="entry name" value="CARBOXYLIC ACID TRANSPORTER PROTEIN HOMOLOG"/>
    <property type="match status" value="1"/>
</dbReference>
<dbReference type="EMBL" id="CP046455">
    <property type="protein sequence ID" value="QGU08011.1"/>
    <property type="molecule type" value="Genomic_DNA"/>
</dbReference>
<dbReference type="SUPFAM" id="SSF103473">
    <property type="entry name" value="MFS general substrate transporter"/>
    <property type="match status" value="1"/>
</dbReference>
<feature type="transmembrane region" description="Helical" evidence="5">
    <location>
        <begin position="134"/>
        <end position="158"/>
    </location>
</feature>
<dbReference type="GO" id="GO:0046943">
    <property type="term" value="F:carboxylic acid transmembrane transporter activity"/>
    <property type="evidence" value="ECO:0007669"/>
    <property type="project" value="TreeGrafter"/>
</dbReference>
<evidence type="ECO:0000313" key="7">
    <source>
        <dbReference type="EMBL" id="QGU08011.1"/>
    </source>
</evidence>
<feature type="transmembrane region" description="Helical" evidence="5">
    <location>
        <begin position="7"/>
        <end position="27"/>
    </location>
</feature>
<feature type="transmembrane region" description="Helical" evidence="5">
    <location>
        <begin position="302"/>
        <end position="325"/>
    </location>
</feature>
<feature type="transmembrane region" description="Helical" evidence="5">
    <location>
        <begin position="337"/>
        <end position="364"/>
    </location>
</feature>
<feature type="transmembrane region" description="Helical" evidence="5">
    <location>
        <begin position="76"/>
        <end position="96"/>
    </location>
</feature>
<evidence type="ECO:0000313" key="8">
    <source>
        <dbReference type="Proteomes" id="UP000424462"/>
    </source>
</evidence>
<dbReference type="PROSITE" id="PS50850">
    <property type="entry name" value="MFS"/>
    <property type="match status" value="1"/>
</dbReference>
<comment type="subcellular location">
    <subcellularLocation>
        <location evidence="1">Cell membrane</location>
        <topology evidence="1">Multi-pass membrane protein</topology>
    </subcellularLocation>
</comment>
<dbReference type="PROSITE" id="PS00217">
    <property type="entry name" value="SUGAR_TRANSPORT_2"/>
    <property type="match status" value="1"/>
</dbReference>
<accession>A0A6B8W603</accession>